<dbReference type="SUPFAM" id="SSF56104">
    <property type="entry name" value="SAICAR synthase-like"/>
    <property type="match status" value="1"/>
</dbReference>
<keyword evidence="3" id="KW-1185">Reference proteome</keyword>
<evidence type="ECO:0000313" key="2">
    <source>
        <dbReference type="EMBL" id="CAG9788491.1"/>
    </source>
</evidence>
<dbReference type="Gene3D" id="3.30.470.160">
    <property type="entry name" value="Inositol polyphosphate kinase"/>
    <property type="match status" value="1"/>
</dbReference>
<dbReference type="Proteomes" id="UP001153714">
    <property type="component" value="Chromosome 2"/>
</dbReference>
<dbReference type="EMBL" id="OU893333">
    <property type="protein sequence ID" value="CAG9788491.1"/>
    <property type="molecule type" value="Genomic_DNA"/>
</dbReference>
<reference evidence="2" key="1">
    <citation type="submission" date="2021-12" db="EMBL/GenBank/DDBJ databases">
        <authorList>
            <person name="King R."/>
        </authorList>
    </citation>
    <scope>NUCLEOTIDE SEQUENCE</scope>
</reference>
<dbReference type="AlphaFoldDB" id="A0A9N9R2Z7"/>
<accession>A0A9N9R2Z7</accession>
<sequence length="207" mass="22733">MSVEGGGPLGGQLGARGPRYPLRPPRPRAPPAPAPATAPAAPPRPSPWAEAYDKLTSYHSFDHNFEDNLSKMKVDYRTLLDRLSGDAPNPNTWGTVKIIDFAHAFFNDDDDVEPAVDDNFREGIDNFVAIFESFLAETEERRQGGAGPSFWKVSGNSGSVVTAPRRHIYEGGIYGSQFCVCPVGTATAARQWPQFTMRKFSKLISIY</sequence>
<evidence type="ECO:0000313" key="3">
    <source>
        <dbReference type="Proteomes" id="UP001153714"/>
    </source>
</evidence>
<feature type="compositionally biased region" description="Pro residues" evidence="1">
    <location>
        <begin position="21"/>
        <end position="46"/>
    </location>
</feature>
<organism evidence="2 3">
    <name type="scientific">Diatraea saccharalis</name>
    <name type="common">sugarcane borer</name>
    <dbReference type="NCBI Taxonomy" id="40085"/>
    <lineage>
        <taxon>Eukaryota</taxon>
        <taxon>Metazoa</taxon>
        <taxon>Ecdysozoa</taxon>
        <taxon>Arthropoda</taxon>
        <taxon>Hexapoda</taxon>
        <taxon>Insecta</taxon>
        <taxon>Pterygota</taxon>
        <taxon>Neoptera</taxon>
        <taxon>Endopterygota</taxon>
        <taxon>Lepidoptera</taxon>
        <taxon>Glossata</taxon>
        <taxon>Ditrysia</taxon>
        <taxon>Pyraloidea</taxon>
        <taxon>Crambidae</taxon>
        <taxon>Crambinae</taxon>
        <taxon>Diatraea</taxon>
    </lineage>
</organism>
<dbReference type="OrthoDB" id="338650at2759"/>
<evidence type="ECO:0000256" key="1">
    <source>
        <dbReference type="SAM" id="MobiDB-lite"/>
    </source>
</evidence>
<proteinExistence type="predicted"/>
<feature type="compositionally biased region" description="Gly residues" evidence="1">
    <location>
        <begin position="1"/>
        <end position="14"/>
    </location>
</feature>
<feature type="region of interest" description="Disordered" evidence="1">
    <location>
        <begin position="1"/>
        <end position="48"/>
    </location>
</feature>
<name>A0A9N9R2Z7_9NEOP</name>
<reference evidence="2" key="2">
    <citation type="submission" date="2022-10" db="EMBL/GenBank/DDBJ databases">
        <authorList>
            <consortium name="ENA_rothamsted_submissions"/>
            <consortium name="culmorum"/>
            <person name="King R."/>
        </authorList>
    </citation>
    <scope>NUCLEOTIDE SEQUENCE</scope>
</reference>
<dbReference type="InterPro" id="IPR038286">
    <property type="entry name" value="IPK_sf"/>
</dbReference>
<protein>
    <submittedName>
        <fullName evidence="2">Uncharacterized protein</fullName>
    </submittedName>
</protein>
<gene>
    <name evidence="2" type="ORF">DIATSA_LOCUS6290</name>
</gene>